<dbReference type="Proteomes" id="UP001307889">
    <property type="component" value="Chromosome 1"/>
</dbReference>
<dbReference type="SMART" id="SM00360">
    <property type="entry name" value="RRM"/>
    <property type="match status" value="1"/>
</dbReference>
<accession>A0ABN7A7U8</accession>
<dbReference type="InterPro" id="IPR001810">
    <property type="entry name" value="F-box_dom"/>
</dbReference>
<evidence type="ECO:0000256" key="1">
    <source>
        <dbReference type="ARBA" id="ARBA00022786"/>
    </source>
</evidence>
<dbReference type="InterPro" id="IPR035979">
    <property type="entry name" value="RBD_domain_sf"/>
</dbReference>
<dbReference type="InterPro" id="IPR032675">
    <property type="entry name" value="LRR_dom_sf"/>
</dbReference>
<protein>
    <submittedName>
        <fullName evidence="6">LRR</fullName>
    </submittedName>
</protein>
<dbReference type="PROSITE" id="PS50102">
    <property type="entry name" value="RRM"/>
    <property type="match status" value="1"/>
</dbReference>
<keyword evidence="2 3" id="KW-0694">RNA-binding</keyword>
<dbReference type="InterPro" id="IPR006553">
    <property type="entry name" value="Leu-rich_rpt_Cys-con_subtyp"/>
</dbReference>
<evidence type="ECO:0000256" key="3">
    <source>
        <dbReference type="PROSITE-ProRule" id="PRU00176"/>
    </source>
</evidence>
<dbReference type="PANTHER" id="PTHR13318:SF95">
    <property type="entry name" value="F-BOX PROTEIN YLR352W"/>
    <property type="match status" value="1"/>
</dbReference>
<dbReference type="Gene3D" id="3.80.10.10">
    <property type="entry name" value="Ribonuclease Inhibitor"/>
    <property type="match status" value="1"/>
</dbReference>
<feature type="region of interest" description="Disordered" evidence="4">
    <location>
        <begin position="148"/>
        <end position="196"/>
    </location>
</feature>
<feature type="domain" description="RRM" evidence="5">
    <location>
        <begin position="44"/>
        <end position="123"/>
    </location>
</feature>
<sequence>MSDNSCYDFVRMLNFLPQREREMDAHNYNHEGDFYTTVDGVPVRKLFVGNLPTDVDSLTLHGQLNDKLQCFGQLREINVIQRPEAKPFAFVMFCTPQDAAKVLKITAGIFLARRRLYISPADSWHQPHEMPDGTIIWDRRLLATLQPKAESNSEAEEGDNEEEDEEEAEPAGQQEADTSNNEDCKPNEEKDDAKVEAKAKEKQDCLINKLNDDCLRLIFDKMSIPDRMTLGSVCRRWRALNAYFWRSFKKLDFTSPPFQYVNLTDNKLKYFLHHCVNANCLNIAQDVNQLTSKSIISIAKSCKNLEELHLRCIGLQRRSLAFLANCCPTLKSFSVDDCNHVFDGEMMSLVKKARNLESISLKYGRKTKGHWLAHLQGPIHSLMLEMYEFDPTCLVQGISRISSTLRHLNLVSCPRLRGRDLEAIVKLCPDLTKFGLSGMCSVGDLRNINLITKLSKLEHLDLEHNRYINDGFMENLVSGCTNLKQLNISGMDSSHVTEKGLAHLAKLSNLQSLSMAGIVAVSDSLLKSISKKLTKLEHLDVTSCQQITDEGCIEILNNCSRLKSFDVARCILVTNETITAAMNVLSDDPARTLTIVCGCTKIFDEPKFAEHDTNKRLKLDLKATVYSGYLNGFTLDDNILLDVDTDEEDDDDFSYDDDDFSDPDVFDIFDMIHDHYEFNLGYGYDGFFNGEDDGDYLHIDDF</sequence>
<feature type="compositionally biased region" description="Basic and acidic residues" evidence="4">
    <location>
        <begin position="182"/>
        <end position="196"/>
    </location>
</feature>
<dbReference type="Pfam" id="PF00076">
    <property type="entry name" value="RRM_1"/>
    <property type="match status" value="1"/>
</dbReference>
<dbReference type="Pfam" id="PF25372">
    <property type="entry name" value="DUF7885"/>
    <property type="match status" value="1"/>
</dbReference>
<dbReference type="Gene3D" id="3.30.70.330">
    <property type="match status" value="1"/>
</dbReference>
<proteinExistence type="predicted"/>
<dbReference type="SMART" id="SM00256">
    <property type="entry name" value="FBOX"/>
    <property type="match status" value="1"/>
</dbReference>
<dbReference type="InterPro" id="IPR012677">
    <property type="entry name" value="Nucleotide-bd_a/b_plait_sf"/>
</dbReference>
<dbReference type="PANTHER" id="PTHR13318">
    <property type="entry name" value="PARTNER OF PAIRED, ISOFORM B-RELATED"/>
    <property type="match status" value="1"/>
</dbReference>
<dbReference type="Pfam" id="PF00646">
    <property type="entry name" value="F-box"/>
    <property type="match status" value="1"/>
</dbReference>
<dbReference type="InterPro" id="IPR036047">
    <property type="entry name" value="F-box-like_dom_sf"/>
</dbReference>
<dbReference type="SUPFAM" id="SSF52047">
    <property type="entry name" value="RNI-like"/>
    <property type="match status" value="2"/>
</dbReference>
<dbReference type="CDD" id="cd00590">
    <property type="entry name" value="RRM_SF"/>
    <property type="match status" value="1"/>
</dbReference>
<keyword evidence="7" id="KW-1185">Reference proteome</keyword>
<reference evidence="6 7" key="1">
    <citation type="submission" date="2023-09" db="EMBL/GenBank/DDBJ databases">
        <title>Nesidiocoris tenuis whole genome shotgun sequence.</title>
        <authorList>
            <person name="Shibata T."/>
            <person name="Shimoda M."/>
            <person name="Kobayashi T."/>
            <person name="Uehara T."/>
        </authorList>
    </citation>
    <scope>NUCLEOTIDE SEQUENCE [LARGE SCALE GENOMIC DNA]</scope>
    <source>
        <strain evidence="6 7">Japan</strain>
    </source>
</reference>
<organism evidence="6 7">
    <name type="scientific">Nesidiocoris tenuis</name>
    <dbReference type="NCBI Taxonomy" id="355587"/>
    <lineage>
        <taxon>Eukaryota</taxon>
        <taxon>Metazoa</taxon>
        <taxon>Ecdysozoa</taxon>
        <taxon>Arthropoda</taxon>
        <taxon>Hexapoda</taxon>
        <taxon>Insecta</taxon>
        <taxon>Pterygota</taxon>
        <taxon>Neoptera</taxon>
        <taxon>Paraneoptera</taxon>
        <taxon>Hemiptera</taxon>
        <taxon>Heteroptera</taxon>
        <taxon>Panheteroptera</taxon>
        <taxon>Cimicomorpha</taxon>
        <taxon>Miridae</taxon>
        <taxon>Dicyphina</taxon>
        <taxon>Nesidiocoris</taxon>
    </lineage>
</organism>
<evidence type="ECO:0000256" key="4">
    <source>
        <dbReference type="SAM" id="MobiDB-lite"/>
    </source>
</evidence>
<evidence type="ECO:0000313" key="6">
    <source>
        <dbReference type="EMBL" id="BES88068.1"/>
    </source>
</evidence>
<evidence type="ECO:0000259" key="5">
    <source>
        <dbReference type="PROSITE" id="PS50102"/>
    </source>
</evidence>
<keyword evidence="1" id="KW-0833">Ubl conjugation pathway</keyword>
<dbReference type="InterPro" id="IPR057207">
    <property type="entry name" value="FBXL15_LRR"/>
</dbReference>
<gene>
    <name evidence="6" type="ORF">NTJ_00874</name>
</gene>
<dbReference type="SUPFAM" id="SSF81383">
    <property type="entry name" value="F-box domain"/>
    <property type="match status" value="1"/>
</dbReference>
<dbReference type="SMART" id="SM00367">
    <property type="entry name" value="LRR_CC"/>
    <property type="match status" value="8"/>
</dbReference>
<dbReference type="EMBL" id="AP028909">
    <property type="protein sequence ID" value="BES88068.1"/>
    <property type="molecule type" value="Genomic_DNA"/>
</dbReference>
<dbReference type="InterPro" id="IPR000504">
    <property type="entry name" value="RRM_dom"/>
</dbReference>
<dbReference type="Gene3D" id="1.20.1280.50">
    <property type="match status" value="1"/>
</dbReference>
<name>A0ABN7A7U8_9HEMI</name>
<dbReference type="SUPFAM" id="SSF54928">
    <property type="entry name" value="RNA-binding domain, RBD"/>
    <property type="match status" value="1"/>
</dbReference>
<evidence type="ECO:0000256" key="2">
    <source>
        <dbReference type="ARBA" id="ARBA00022884"/>
    </source>
</evidence>
<evidence type="ECO:0000313" key="7">
    <source>
        <dbReference type="Proteomes" id="UP001307889"/>
    </source>
</evidence>
<feature type="compositionally biased region" description="Acidic residues" evidence="4">
    <location>
        <begin position="153"/>
        <end position="169"/>
    </location>
</feature>